<dbReference type="InterPro" id="IPR044861">
    <property type="entry name" value="IPNS-like_FE2OG_OXY"/>
</dbReference>
<comment type="similarity">
    <text evidence="6">Belongs to the iron/ascorbate-dependent oxidoreductase family.</text>
</comment>
<dbReference type="GO" id="GO:0046872">
    <property type="term" value="F:metal ion binding"/>
    <property type="evidence" value="ECO:0007669"/>
    <property type="project" value="UniProtKB-KW"/>
</dbReference>
<evidence type="ECO:0000313" key="8">
    <source>
        <dbReference type="EMBL" id="ERN16358.1"/>
    </source>
</evidence>
<keyword evidence="6" id="KW-0560">Oxidoreductase</keyword>
<evidence type="ECO:0000256" key="2">
    <source>
        <dbReference type="ARBA" id="ARBA00023004"/>
    </source>
</evidence>
<dbReference type="SUPFAM" id="SSF51197">
    <property type="entry name" value="Clavaminate synthase-like"/>
    <property type="match status" value="1"/>
</dbReference>
<keyword evidence="9" id="KW-1185">Reference proteome</keyword>
<dbReference type="GO" id="GO:0016706">
    <property type="term" value="F:2-oxoglutarate-dependent dioxygenase activity"/>
    <property type="evidence" value="ECO:0000318"/>
    <property type="project" value="GO_Central"/>
</dbReference>
<comment type="function">
    <text evidence="3">2-oxoglutarate-dependent dioxygenase essential for auxin catabolism and maintenance of auxin homeostasis in reproductive organs. Catalyzes the irreversible oxidation of indole-3-acetic acid (IAA) to the biologically inactive 2-oxoindole-3-acetic acid (OxIAA).</text>
</comment>
<dbReference type="Pfam" id="PF14226">
    <property type="entry name" value="DIOX_N"/>
    <property type="match status" value="1"/>
</dbReference>
<gene>
    <name evidence="8" type="ORF">AMTR_s00052p00016200</name>
</gene>
<evidence type="ECO:0000256" key="4">
    <source>
        <dbReference type="ARBA" id="ARBA00074102"/>
    </source>
</evidence>
<evidence type="ECO:0000256" key="3">
    <source>
        <dbReference type="ARBA" id="ARBA00054658"/>
    </source>
</evidence>
<evidence type="ECO:0000256" key="5">
    <source>
        <dbReference type="ARBA" id="ARBA00076740"/>
    </source>
</evidence>
<evidence type="ECO:0000256" key="1">
    <source>
        <dbReference type="ARBA" id="ARBA00022723"/>
    </source>
</evidence>
<dbReference type="AlphaFoldDB" id="U5D7K8"/>
<dbReference type="InterPro" id="IPR005123">
    <property type="entry name" value="Oxoglu/Fe-dep_dioxygenase_dom"/>
</dbReference>
<feature type="domain" description="Fe2OG dioxygenase" evidence="7">
    <location>
        <begin position="155"/>
        <end position="257"/>
    </location>
</feature>
<dbReference type="PANTHER" id="PTHR47990">
    <property type="entry name" value="2-OXOGLUTARATE (2OG) AND FE(II)-DEPENDENT OXYGENASE SUPERFAMILY PROTEIN-RELATED"/>
    <property type="match status" value="1"/>
</dbReference>
<name>U5D7K8_AMBTC</name>
<organism evidence="8 9">
    <name type="scientific">Amborella trichopoda</name>
    <dbReference type="NCBI Taxonomy" id="13333"/>
    <lineage>
        <taxon>Eukaryota</taxon>
        <taxon>Viridiplantae</taxon>
        <taxon>Streptophyta</taxon>
        <taxon>Embryophyta</taxon>
        <taxon>Tracheophyta</taxon>
        <taxon>Spermatophyta</taxon>
        <taxon>Magnoliopsida</taxon>
        <taxon>Amborellales</taxon>
        <taxon>Amborellaceae</taxon>
        <taxon>Amborella</taxon>
    </lineage>
</organism>
<keyword evidence="1 6" id="KW-0479">Metal-binding</keyword>
<reference evidence="9" key="1">
    <citation type="journal article" date="2013" name="Science">
        <title>The Amborella genome and the evolution of flowering plants.</title>
        <authorList>
            <consortium name="Amborella Genome Project"/>
        </authorList>
    </citation>
    <scope>NUCLEOTIDE SEQUENCE [LARGE SCALE GENOMIC DNA]</scope>
</reference>
<dbReference type="Pfam" id="PF03171">
    <property type="entry name" value="2OG-FeII_Oxy"/>
    <property type="match status" value="1"/>
</dbReference>
<dbReference type="Proteomes" id="UP000017836">
    <property type="component" value="Unassembled WGS sequence"/>
</dbReference>
<protein>
    <recommendedName>
        <fullName evidence="4">2-oxoglutarate-dependent dioxygenase DAO</fullName>
    </recommendedName>
    <alternativeName>
        <fullName evidence="5">Protein DIOXYGENASE FOR AUXIN OXIDATION</fullName>
    </alternativeName>
</protein>
<dbReference type="FunFam" id="2.60.120.330:FF:000017">
    <property type="entry name" value="2-oxoglutarate-dependent dioxygenase DAO"/>
    <property type="match status" value="1"/>
</dbReference>
<dbReference type="HOGENOM" id="CLU_010119_3_1_1"/>
<dbReference type="STRING" id="13333.U5D7K8"/>
<dbReference type="OMA" id="WKAINEC"/>
<proteinExistence type="inferred from homology"/>
<dbReference type="Gene3D" id="2.60.120.330">
    <property type="entry name" value="B-lactam Antibiotic, Isopenicillin N Synthase, Chain"/>
    <property type="match status" value="1"/>
</dbReference>
<evidence type="ECO:0000313" key="9">
    <source>
        <dbReference type="Proteomes" id="UP000017836"/>
    </source>
</evidence>
<dbReference type="PROSITE" id="PS51471">
    <property type="entry name" value="FE2OG_OXY"/>
    <property type="match status" value="1"/>
</dbReference>
<keyword evidence="2 6" id="KW-0408">Iron</keyword>
<dbReference type="InterPro" id="IPR027443">
    <property type="entry name" value="IPNS-like_sf"/>
</dbReference>
<dbReference type="InterPro" id="IPR026992">
    <property type="entry name" value="DIOX_N"/>
</dbReference>
<evidence type="ECO:0000256" key="6">
    <source>
        <dbReference type="RuleBase" id="RU003682"/>
    </source>
</evidence>
<dbReference type="InterPro" id="IPR050231">
    <property type="entry name" value="Iron_ascorbate_oxido_reductase"/>
</dbReference>
<accession>U5D7K8</accession>
<dbReference type="eggNOG" id="KOG0143">
    <property type="taxonomic scope" value="Eukaryota"/>
</dbReference>
<dbReference type="OrthoDB" id="288590at2759"/>
<dbReference type="EMBL" id="KI392446">
    <property type="protein sequence ID" value="ERN16358.1"/>
    <property type="molecule type" value="Genomic_DNA"/>
</dbReference>
<sequence length="307" mass="34912">MGLEVPTVIPTIDFSGDVCDVRRKVLQACEEFGCFQAVYNERVLHQVRGELFDSMIELFNLPTETKVKNVSEKPYFGYIGKSDIIPLYESLGIEHAHLKESVQSFTDLMWPKGNLQFCETVNSFIKEVWEVEGLIRRMIMEGLDALDLYESHVKSSTAVFRVMKYDAPLPPQSALGLSPHTDKNFITLVFQDNVSGLEVLSKDEKTWIPIAPSPQSFVVFIGQSFMAWSNNRLHAAQHRVMMKGDKTRFSCGLFSTPRDGMLVEVPTNLVDEKHPLAYKPFIFLDYLNYFYKDSGLKDNALQTFAGI</sequence>
<dbReference type="Gramene" id="ERN16358">
    <property type="protein sequence ID" value="ERN16358"/>
    <property type="gene ID" value="AMTR_s00052p00016200"/>
</dbReference>
<evidence type="ECO:0000259" key="7">
    <source>
        <dbReference type="PROSITE" id="PS51471"/>
    </source>
</evidence>